<dbReference type="PROSITE" id="PS50056">
    <property type="entry name" value="TYR_PHOSPHATASE_2"/>
    <property type="match status" value="1"/>
</dbReference>
<dbReference type="InterPro" id="IPR003595">
    <property type="entry name" value="Tyr_Pase_cat"/>
</dbReference>
<name>S7PWP3_GLOTA</name>
<dbReference type="Pfam" id="PF00782">
    <property type="entry name" value="DSPc"/>
    <property type="match status" value="1"/>
</dbReference>
<feature type="compositionally biased region" description="Low complexity" evidence="5">
    <location>
        <begin position="305"/>
        <end position="319"/>
    </location>
</feature>
<evidence type="ECO:0000256" key="4">
    <source>
        <dbReference type="ARBA" id="ARBA00022912"/>
    </source>
</evidence>
<dbReference type="STRING" id="670483.S7PWP3"/>
<dbReference type="GO" id="GO:0005634">
    <property type="term" value="C:nucleus"/>
    <property type="evidence" value="ECO:0007669"/>
    <property type="project" value="TreeGrafter"/>
</dbReference>
<dbReference type="InterPro" id="IPR020422">
    <property type="entry name" value="TYR_PHOSPHATASE_DUAL_dom"/>
</dbReference>
<dbReference type="OMA" id="CCGCKEW"/>
<dbReference type="AlphaFoldDB" id="S7PWP3"/>
<dbReference type="OrthoDB" id="2017893at2759"/>
<dbReference type="EMBL" id="KB469308">
    <property type="protein sequence ID" value="EPQ52031.1"/>
    <property type="molecule type" value="Genomic_DNA"/>
</dbReference>
<dbReference type="EC" id="3.1.3.48" evidence="2"/>
<dbReference type="KEGG" id="gtr:GLOTRDRAFT_80177"/>
<dbReference type="CDD" id="cd14498">
    <property type="entry name" value="DSP"/>
    <property type="match status" value="1"/>
</dbReference>
<dbReference type="PANTHER" id="PTHR45848:SF4">
    <property type="entry name" value="DUAL SPECIFICITY PROTEIN PHOSPHATASE 12"/>
    <property type="match status" value="1"/>
</dbReference>
<dbReference type="InterPro" id="IPR016130">
    <property type="entry name" value="Tyr_Pase_AS"/>
</dbReference>
<dbReference type="RefSeq" id="XP_007869231.1">
    <property type="nucleotide sequence ID" value="XM_007871040.1"/>
</dbReference>
<reference evidence="8 9" key="1">
    <citation type="journal article" date="2012" name="Science">
        <title>The Paleozoic origin of enzymatic lignin decomposition reconstructed from 31 fungal genomes.</title>
        <authorList>
            <person name="Floudas D."/>
            <person name="Binder M."/>
            <person name="Riley R."/>
            <person name="Barry K."/>
            <person name="Blanchette R.A."/>
            <person name="Henrissat B."/>
            <person name="Martinez A.T."/>
            <person name="Otillar R."/>
            <person name="Spatafora J.W."/>
            <person name="Yadav J.S."/>
            <person name="Aerts A."/>
            <person name="Benoit I."/>
            <person name="Boyd A."/>
            <person name="Carlson A."/>
            <person name="Copeland A."/>
            <person name="Coutinho P.M."/>
            <person name="de Vries R.P."/>
            <person name="Ferreira P."/>
            <person name="Findley K."/>
            <person name="Foster B."/>
            <person name="Gaskell J."/>
            <person name="Glotzer D."/>
            <person name="Gorecki P."/>
            <person name="Heitman J."/>
            <person name="Hesse C."/>
            <person name="Hori C."/>
            <person name="Igarashi K."/>
            <person name="Jurgens J.A."/>
            <person name="Kallen N."/>
            <person name="Kersten P."/>
            <person name="Kohler A."/>
            <person name="Kuees U."/>
            <person name="Kumar T.K.A."/>
            <person name="Kuo A."/>
            <person name="LaButti K."/>
            <person name="Larrondo L.F."/>
            <person name="Lindquist E."/>
            <person name="Ling A."/>
            <person name="Lombard V."/>
            <person name="Lucas S."/>
            <person name="Lundell T."/>
            <person name="Martin R."/>
            <person name="McLaughlin D.J."/>
            <person name="Morgenstern I."/>
            <person name="Morin E."/>
            <person name="Murat C."/>
            <person name="Nagy L.G."/>
            <person name="Nolan M."/>
            <person name="Ohm R.A."/>
            <person name="Patyshakuliyeva A."/>
            <person name="Rokas A."/>
            <person name="Ruiz-Duenas F.J."/>
            <person name="Sabat G."/>
            <person name="Salamov A."/>
            <person name="Samejima M."/>
            <person name="Schmutz J."/>
            <person name="Slot J.C."/>
            <person name="St John F."/>
            <person name="Stenlid J."/>
            <person name="Sun H."/>
            <person name="Sun S."/>
            <person name="Syed K."/>
            <person name="Tsang A."/>
            <person name="Wiebenga A."/>
            <person name="Young D."/>
            <person name="Pisabarro A."/>
            <person name="Eastwood D.C."/>
            <person name="Martin F."/>
            <person name="Cullen D."/>
            <person name="Grigoriev I.V."/>
            <person name="Hibbett D.S."/>
        </authorList>
    </citation>
    <scope>NUCLEOTIDE SEQUENCE [LARGE SCALE GENOMIC DNA]</scope>
    <source>
        <strain evidence="8 9">ATCC 11539</strain>
    </source>
</reference>
<dbReference type="eggNOG" id="KOG1716">
    <property type="taxonomic scope" value="Eukaryota"/>
</dbReference>
<evidence type="ECO:0000256" key="5">
    <source>
        <dbReference type="SAM" id="MobiDB-lite"/>
    </source>
</evidence>
<keyword evidence="4" id="KW-0904">Protein phosphatase</keyword>
<dbReference type="HOGENOM" id="CLU_023312_4_0_1"/>
<dbReference type="FunFam" id="3.90.190.10:FF:000157">
    <property type="entry name" value="Protein-tyrosine phosphatase"/>
    <property type="match status" value="1"/>
</dbReference>
<feature type="domain" description="Tyrosine specific protein phosphatases" evidence="7">
    <location>
        <begin position="61"/>
        <end position="129"/>
    </location>
</feature>
<gene>
    <name evidence="8" type="ORF">GLOTRDRAFT_80177</name>
</gene>
<sequence length="494" mass="53188">MDEIIPGLWVGDLASALDTEKLREKGIGSVVSAMRGRVSIHPTFIRHQINLDDEEDADVLSHLVPAVSFIQAELDKGRGVLIHCQAGMSRSATIAAAYLMYARNMDPASALEHIRKVRPQTMPNEGFLRQLDVFYKASFKVSRHDKNVRMFYLERAVAEMMNGYGEIETDMFAKYPPTPSDSVPPTPGGLHRRIRCKLCRTELARREHMMDHGQLGPATPAVSMGLSPATSRRPSMDPQQSNLPRRGSNTASERRPSGLAVPRRPSGLANDVSRAFRAGFGMTAATAPSSESTNDVAGAEGMTRSLSDSLSMTSLSMSSTEKDDAPAPPIPLSRRGSSSAGRPALPFIEENKPLPPASTDAKEPAASGEGTGQRPPPLSHGSDLAAQLFANPKLAALRSGMGMTPVSGQGSSKPAAPVPAPILINPKCSGYFLEPMKWMEPFLEQGQLAGKIVCPNKKCGAKLGNYDWAGVCCSCKEWVTPGFCIHRSKVDEVV</sequence>
<feature type="region of interest" description="Disordered" evidence="5">
    <location>
        <begin position="305"/>
        <end position="383"/>
    </location>
</feature>
<feature type="compositionally biased region" description="Low complexity" evidence="5">
    <location>
        <begin position="332"/>
        <end position="345"/>
    </location>
</feature>
<dbReference type="GO" id="GO:0008138">
    <property type="term" value="F:protein tyrosine/serine/threonine phosphatase activity"/>
    <property type="evidence" value="ECO:0007669"/>
    <property type="project" value="TreeGrafter"/>
</dbReference>
<dbReference type="GO" id="GO:0004725">
    <property type="term" value="F:protein tyrosine phosphatase activity"/>
    <property type="evidence" value="ECO:0007669"/>
    <property type="project" value="UniProtKB-EC"/>
</dbReference>
<accession>S7PWP3</accession>
<dbReference type="PANTHER" id="PTHR45848">
    <property type="entry name" value="DUAL SPECIFICITY PROTEIN PHOSPHATASE 12 FAMILY MEMBER"/>
    <property type="match status" value="1"/>
</dbReference>
<keyword evidence="9" id="KW-1185">Reference proteome</keyword>
<dbReference type="InterPro" id="IPR000340">
    <property type="entry name" value="Dual-sp_phosphatase_cat-dom"/>
</dbReference>
<organism evidence="8 9">
    <name type="scientific">Gloeophyllum trabeum (strain ATCC 11539 / FP-39264 / Madison 617)</name>
    <name type="common">Brown rot fungus</name>
    <dbReference type="NCBI Taxonomy" id="670483"/>
    <lineage>
        <taxon>Eukaryota</taxon>
        <taxon>Fungi</taxon>
        <taxon>Dikarya</taxon>
        <taxon>Basidiomycota</taxon>
        <taxon>Agaricomycotina</taxon>
        <taxon>Agaricomycetes</taxon>
        <taxon>Gloeophyllales</taxon>
        <taxon>Gloeophyllaceae</taxon>
        <taxon>Gloeophyllum</taxon>
    </lineage>
</organism>
<evidence type="ECO:0000313" key="9">
    <source>
        <dbReference type="Proteomes" id="UP000030669"/>
    </source>
</evidence>
<evidence type="ECO:0000259" key="6">
    <source>
        <dbReference type="PROSITE" id="PS50054"/>
    </source>
</evidence>
<evidence type="ECO:0000313" key="8">
    <source>
        <dbReference type="EMBL" id="EPQ52031.1"/>
    </source>
</evidence>
<evidence type="ECO:0000259" key="7">
    <source>
        <dbReference type="PROSITE" id="PS50056"/>
    </source>
</evidence>
<dbReference type="SMART" id="SM00195">
    <property type="entry name" value="DSPc"/>
    <property type="match status" value="1"/>
</dbReference>
<comment type="similarity">
    <text evidence="1">Belongs to the protein-tyrosine phosphatase family. Non-receptor class dual specificity subfamily.</text>
</comment>
<dbReference type="Gene3D" id="3.90.190.10">
    <property type="entry name" value="Protein tyrosine phosphatase superfamily"/>
    <property type="match status" value="1"/>
</dbReference>
<dbReference type="SMART" id="SM00404">
    <property type="entry name" value="PTPc_motif"/>
    <property type="match status" value="1"/>
</dbReference>
<evidence type="ECO:0000256" key="3">
    <source>
        <dbReference type="ARBA" id="ARBA00022801"/>
    </source>
</evidence>
<evidence type="ECO:0000256" key="2">
    <source>
        <dbReference type="ARBA" id="ARBA00013064"/>
    </source>
</evidence>
<dbReference type="PROSITE" id="PS00383">
    <property type="entry name" value="TYR_PHOSPHATASE_1"/>
    <property type="match status" value="1"/>
</dbReference>
<feature type="domain" description="Tyrosine-protein phosphatase" evidence="6">
    <location>
        <begin position="1"/>
        <end position="140"/>
    </location>
</feature>
<dbReference type="Proteomes" id="UP000030669">
    <property type="component" value="Unassembled WGS sequence"/>
</dbReference>
<keyword evidence="3" id="KW-0378">Hydrolase</keyword>
<evidence type="ECO:0000256" key="1">
    <source>
        <dbReference type="ARBA" id="ARBA00008601"/>
    </source>
</evidence>
<protein>
    <recommendedName>
        <fullName evidence="2">protein-tyrosine-phosphatase</fullName>
        <ecNumber evidence="2">3.1.3.48</ecNumber>
    </recommendedName>
</protein>
<feature type="compositionally biased region" description="Polar residues" evidence="5">
    <location>
        <begin position="228"/>
        <end position="251"/>
    </location>
</feature>
<feature type="region of interest" description="Disordered" evidence="5">
    <location>
        <begin position="211"/>
        <end position="268"/>
    </location>
</feature>
<dbReference type="SUPFAM" id="SSF52799">
    <property type="entry name" value="(Phosphotyrosine protein) phosphatases II"/>
    <property type="match status" value="1"/>
</dbReference>
<proteinExistence type="inferred from homology"/>
<dbReference type="InterPro" id="IPR000387">
    <property type="entry name" value="Tyr_Pase_dom"/>
</dbReference>
<dbReference type="PROSITE" id="PS50054">
    <property type="entry name" value="TYR_PHOSPHATASE_DUAL"/>
    <property type="match status" value="1"/>
</dbReference>
<dbReference type="GeneID" id="19308949"/>
<dbReference type="InterPro" id="IPR029021">
    <property type="entry name" value="Prot-tyrosine_phosphatase-like"/>
</dbReference>